<accession>A0A7C9N2I0</accession>
<feature type="transmembrane region" description="Helical" evidence="1">
    <location>
        <begin position="78"/>
        <end position="96"/>
    </location>
</feature>
<dbReference type="OrthoDB" id="9906058at2"/>
<keyword evidence="1" id="KW-0812">Transmembrane</keyword>
<keyword evidence="1" id="KW-1133">Transmembrane helix</keyword>
<evidence type="ECO:0000313" key="2">
    <source>
        <dbReference type="EMBL" id="MYL83851.1"/>
    </source>
</evidence>
<protein>
    <submittedName>
        <fullName evidence="2">DUF883 family protein</fullName>
    </submittedName>
</protein>
<keyword evidence="3" id="KW-1185">Reference proteome</keyword>
<dbReference type="EMBL" id="WVUD01000021">
    <property type="protein sequence ID" value="MYL83851.1"/>
    <property type="molecule type" value="Genomic_DNA"/>
</dbReference>
<dbReference type="RefSeq" id="WP_160961389.1">
    <property type="nucleotide sequence ID" value="NZ_WVUD01000021.1"/>
</dbReference>
<name>A0A7C9N2I0_9BACT</name>
<dbReference type="AlphaFoldDB" id="A0A7C9N2I0"/>
<organism evidence="2 3">
    <name type="scientific">Solidesulfovibrio aerotolerans</name>
    <dbReference type="NCBI Taxonomy" id="295255"/>
    <lineage>
        <taxon>Bacteria</taxon>
        <taxon>Pseudomonadati</taxon>
        <taxon>Thermodesulfobacteriota</taxon>
        <taxon>Desulfovibrionia</taxon>
        <taxon>Desulfovibrionales</taxon>
        <taxon>Desulfovibrionaceae</taxon>
        <taxon>Solidesulfovibrio</taxon>
    </lineage>
</organism>
<gene>
    <name evidence="2" type="ORF">GTA51_12005</name>
</gene>
<comment type="caution">
    <text evidence="2">The sequence shown here is derived from an EMBL/GenBank/DDBJ whole genome shotgun (WGS) entry which is preliminary data.</text>
</comment>
<evidence type="ECO:0000313" key="3">
    <source>
        <dbReference type="Proteomes" id="UP000482487"/>
    </source>
</evidence>
<keyword evidence="1" id="KW-0472">Membrane</keyword>
<dbReference type="Proteomes" id="UP000482487">
    <property type="component" value="Unassembled WGS sequence"/>
</dbReference>
<sequence>MAHIQDVSRSVSRELHHLVNQAQALVDATAGEQEARILAARDALSERLESAKNTFHRVEDRFLDKVSAADAVVHAKPYYAMGGACLGGLLLGWLLARK</sequence>
<evidence type="ECO:0000256" key="1">
    <source>
        <dbReference type="SAM" id="Phobius"/>
    </source>
</evidence>
<proteinExistence type="predicted"/>
<reference evidence="2 3" key="1">
    <citation type="submission" date="2020-01" db="EMBL/GenBank/DDBJ databases">
        <title>Genome sequence of Desulfovibrio aerotolerans DSM 16695(T).</title>
        <authorList>
            <person name="Karnachuk O."/>
            <person name="Avakyan M."/>
            <person name="Mardanov A."/>
            <person name="Kadnikov V."/>
            <person name="Ravin N."/>
        </authorList>
    </citation>
    <scope>NUCLEOTIDE SEQUENCE [LARGE SCALE GENOMIC DNA]</scope>
    <source>
        <strain evidence="2 3">DSM 16695</strain>
    </source>
</reference>